<dbReference type="EMBL" id="BAAAIE010000182">
    <property type="protein sequence ID" value="GAA1003713.1"/>
    <property type="molecule type" value="Genomic_DNA"/>
</dbReference>
<sequence length="116" mass="12598">MDRRRPCPLIPLHKLYEDDGAPTDIEISTVRPRQVLVIGSLSEFTDRGSANPEKITSMGMPGGLDRSPYSTFTRAFSSQRSPSSSAQVAREALAGRLVHLVRDAGITGRELSARCG</sequence>
<feature type="region of interest" description="Disordered" evidence="1">
    <location>
        <begin position="47"/>
        <end position="69"/>
    </location>
</feature>
<evidence type="ECO:0000313" key="2">
    <source>
        <dbReference type="EMBL" id="GAA1003713.1"/>
    </source>
</evidence>
<name>A0ABN1ST54_9ACTN</name>
<protein>
    <submittedName>
        <fullName evidence="2">Uncharacterized protein</fullName>
    </submittedName>
</protein>
<keyword evidence="3" id="KW-1185">Reference proteome</keyword>
<evidence type="ECO:0000256" key="1">
    <source>
        <dbReference type="SAM" id="MobiDB-lite"/>
    </source>
</evidence>
<gene>
    <name evidence="2" type="ORF">GCM10009576_097030</name>
</gene>
<evidence type="ECO:0000313" key="3">
    <source>
        <dbReference type="Proteomes" id="UP001500033"/>
    </source>
</evidence>
<comment type="caution">
    <text evidence="2">The sequence shown here is derived from an EMBL/GenBank/DDBJ whole genome shotgun (WGS) entry which is preliminary data.</text>
</comment>
<reference evidence="2 3" key="1">
    <citation type="journal article" date="2019" name="Int. J. Syst. Evol. Microbiol.">
        <title>The Global Catalogue of Microorganisms (GCM) 10K type strain sequencing project: providing services to taxonomists for standard genome sequencing and annotation.</title>
        <authorList>
            <consortium name="The Broad Institute Genomics Platform"/>
            <consortium name="The Broad Institute Genome Sequencing Center for Infectious Disease"/>
            <person name="Wu L."/>
            <person name="Ma J."/>
        </authorList>
    </citation>
    <scope>NUCLEOTIDE SEQUENCE [LARGE SCALE GENOMIC DNA]</scope>
    <source>
        <strain evidence="2 3">JCM 11445</strain>
    </source>
</reference>
<dbReference type="Proteomes" id="UP001500033">
    <property type="component" value="Unassembled WGS sequence"/>
</dbReference>
<proteinExistence type="predicted"/>
<accession>A0ABN1ST54</accession>
<organism evidence="2 3">
    <name type="scientific">Streptomyces rhizosphaericus</name>
    <dbReference type="NCBI Taxonomy" id="114699"/>
    <lineage>
        <taxon>Bacteria</taxon>
        <taxon>Bacillati</taxon>
        <taxon>Actinomycetota</taxon>
        <taxon>Actinomycetes</taxon>
        <taxon>Kitasatosporales</taxon>
        <taxon>Streptomycetaceae</taxon>
        <taxon>Streptomyces</taxon>
        <taxon>Streptomyces violaceusniger group</taxon>
    </lineage>
</organism>